<protein>
    <submittedName>
        <fullName evidence="2">Type III secretion system protein</fullName>
    </submittedName>
</protein>
<reference evidence="2 3" key="1">
    <citation type="journal article" date="2012" name="Science">
        <title>Ecological populations of bacteria act as socially cohesive units of antibiotic production and resistance.</title>
        <authorList>
            <person name="Cordero O.X."/>
            <person name="Wildschutte H."/>
            <person name="Kirkup B."/>
            <person name="Proehl S."/>
            <person name="Ngo L."/>
            <person name="Hussain F."/>
            <person name="Le Roux F."/>
            <person name="Mincer T."/>
            <person name="Polz M.F."/>
        </authorList>
    </citation>
    <scope>NUCLEOTIDE SEQUENCE [LARGE SCALE GENOMIC DNA]</scope>
    <source>
        <strain evidence="2 3">12E03</strain>
    </source>
</reference>
<comment type="caution">
    <text evidence="2">The sequence shown here is derived from an EMBL/GenBank/DDBJ whole genome shotgun (WGS) entry which is preliminary data.</text>
</comment>
<gene>
    <name evidence="2" type="ORF">A142_19535</name>
</gene>
<proteinExistence type="predicted"/>
<evidence type="ECO:0000313" key="3">
    <source>
        <dbReference type="Proteomes" id="UP000094802"/>
    </source>
</evidence>
<dbReference type="OrthoDB" id="6271696at2"/>
<feature type="compositionally biased region" description="Polar residues" evidence="1">
    <location>
        <begin position="1"/>
        <end position="11"/>
    </location>
</feature>
<name>A0A1E5FTH4_VIBSP</name>
<dbReference type="AlphaFoldDB" id="A0A1E5FTH4"/>
<evidence type="ECO:0000256" key="1">
    <source>
        <dbReference type="SAM" id="MobiDB-lite"/>
    </source>
</evidence>
<evidence type="ECO:0000313" key="2">
    <source>
        <dbReference type="EMBL" id="OEF93826.1"/>
    </source>
</evidence>
<dbReference type="RefSeq" id="WP_019820959.1">
    <property type="nucleotide sequence ID" value="NZ_AJZD02000101.1"/>
</dbReference>
<sequence length="242" mass="26347">MTTVMMNTMPSDFTLKEGKNTTNSPEINEKEWNSFSSSLDKANSGTVSMSDLLALLAEIIESSQRLRAQVMQNRITEAVATSDLAVKIAGDKCGDAQRKFGITLVASVATMALSTAATVRMGQTKTLQDKHVVDMTNGKSTSVKSLDSNTVNDFSARLQEGRTGKYRAVSQMSEMGGSMVGNVNEMQNAAQVRTQEESQATKDLKEKFDGQLDQYIQDLTQEAVKLNEILDSVARASLVTNR</sequence>
<dbReference type="EMBL" id="AJZD02000101">
    <property type="protein sequence ID" value="OEF93826.1"/>
    <property type="molecule type" value="Genomic_DNA"/>
</dbReference>
<accession>A0A1E5FTH4</accession>
<feature type="region of interest" description="Disordered" evidence="1">
    <location>
        <begin position="1"/>
        <end position="28"/>
    </location>
</feature>
<dbReference type="Proteomes" id="UP000094802">
    <property type="component" value="Unassembled WGS sequence"/>
</dbReference>
<organism evidence="2 3">
    <name type="scientific">Vibrio splendidus 12E03</name>
    <dbReference type="NCBI Taxonomy" id="1191305"/>
    <lineage>
        <taxon>Bacteria</taxon>
        <taxon>Pseudomonadati</taxon>
        <taxon>Pseudomonadota</taxon>
        <taxon>Gammaproteobacteria</taxon>
        <taxon>Vibrionales</taxon>
        <taxon>Vibrionaceae</taxon>
        <taxon>Vibrio</taxon>
    </lineage>
</organism>